<proteinExistence type="predicted"/>
<sequence length="364" mass="41241">MKSTRRQFTKPIKIALLCLNIFIAVVYMLSAYAGYINPNTWIHPAFLGLAYPILLPVVVLFLLVWIFTDRRFLLVSGIALVATIGQIWSFCPLNFGGASGQEADFRVMTYNTFGMRSPDTSPTVVDEILEYDADFVCIQESAPVPVIRNRFKGHGWDKIEQRYPHFDVSAATNLGYLSKKPVETIAEDYDDQYFCYAIYRTTIGKRQAYFFSIHLESIGLSNSDKQLYMELTAPDDRNRSLRGVRSQLLSKLGRAFRARAKQAELIREKIDSIRDRQPDAAIFVCGDFNDTPQSYAYQTIKGDMNDAYIDGALGPTYTYNANRFYFRIDHILYEGNGIEATSAARGSSKASDHYPVIADFEIGK</sequence>
<keyword evidence="3" id="KW-0255">Endonuclease</keyword>
<keyword evidence="1" id="KW-0812">Transmembrane</keyword>
<feature type="domain" description="Endonuclease/exonuclease/phosphatase" evidence="2">
    <location>
        <begin position="108"/>
        <end position="353"/>
    </location>
</feature>
<feature type="transmembrane region" description="Helical" evidence="1">
    <location>
        <begin position="72"/>
        <end position="90"/>
    </location>
</feature>
<protein>
    <submittedName>
        <fullName evidence="3">Endonuclease/exonuclease/phosphatase family protein</fullName>
    </submittedName>
</protein>
<keyword evidence="1" id="KW-0472">Membrane</keyword>
<keyword evidence="1" id="KW-1133">Transmembrane helix</keyword>
<reference evidence="3" key="1">
    <citation type="submission" date="2020-10" db="EMBL/GenBank/DDBJ databases">
        <authorList>
            <person name="Gilroy R."/>
        </authorList>
    </citation>
    <scope>NUCLEOTIDE SEQUENCE</scope>
    <source>
        <strain evidence="3">17073</strain>
    </source>
</reference>
<dbReference type="GO" id="GO:0004519">
    <property type="term" value="F:endonuclease activity"/>
    <property type="evidence" value="ECO:0007669"/>
    <property type="project" value="UniProtKB-KW"/>
</dbReference>
<dbReference type="SUPFAM" id="SSF56219">
    <property type="entry name" value="DNase I-like"/>
    <property type="match status" value="1"/>
</dbReference>
<organism evidence="3 4">
    <name type="scientific">Candidatus Limisoma intestinavium</name>
    <dbReference type="NCBI Taxonomy" id="2840856"/>
    <lineage>
        <taxon>Bacteria</taxon>
        <taxon>Pseudomonadati</taxon>
        <taxon>Bacteroidota</taxon>
        <taxon>Bacteroidia</taxon>
        <taxon>Bacteroidales</taxon>
        <taxon>Candidatus Limisoma</taxon>
    </lineage>
</organism>
<evidence type="ECO:0000256" key="1">
    <source>
        <dbReference type="SAM" id="Phobius"/>
    </source>
</evidence>
<gene>
    <name evidence="3" type="ORF">IAD18_08045</name>
</gene>
<dbReference type="InterPro" id="IPR036691">
    <property type="entry name" value="Endo/exonu/phosph_ase_sf"/>
</dbReference>
<comment type="caution">
    <text evidence="3">The sequence shown here is derived from an EMBL/GenBank/DDBJ whole genome shotgun (WGS) entry which is preliminary data.</text>
</comment>
<keyword evidence="3" id="KW-0378">Hydrolase</keyword>
<reference evidence="3" key="2">
    <citation type="journal article" date="2021" name="PeerJ">
        <title>Extensive microbial diversity within the chicken gut microbiome revealed by metagenomics and culture.</title>
        <authorList>
            <person name="Gilroy R."/>
            <person name="Ravi A."/>
            <person name="Getino M."/>
            <person name="Pursley I."/>
            <person name="Horton D.L."/>
            <person name="Alikhan N.F."/>
            <person name="Baker D."/>
            <person name="Gharbi K."/>
            <person name="Hall N."/>
            <person name="Watson M."/>
            <person name="Adriaenssens E.M."/>
            <person name="Foster-Nyarko E."/>
            <person name="Jarju S."/>
            <person name="Secka A."/>
            <person name="Antonio M."/>
            <person name="Oren A."/>
            <person name="Chaudhuri R.R."/>
            <person name="La Ragione R."/>
            <person name="Hildebrand F."/>
            <person name="Pallen M.J."/>
        </authorList>
    </citation>
    <scope>NUCLEOTIDE SEQUENCE</scope>
    <source>
        <strain evidence="3">17073</strain>
    </source>
</reference>
<dbReference type="Gene3D" id="3.60.10.10">
    <property type="entry name" value="Endonuclease/exonuclease/phosphatase"/>
    <property type="match status" value="1"/>
</dbReference>
<keyword evidence="3" id="KW-0540">Nuclease</keyword>
<evidence type="ECO:0000313" key="4">
    <source>
        <dbReference type="Proteomes" id="UP000824076"/>
    </source>
</evidence>
<feature type="transmembrane region" description="Helical" evidence="1">
    <location>
        <begin position="12"/>
        <end position="35"/>
    </location>
</feature>
<dbReference type="AlphaFoldDB" id="A0A9D1IPL0"/>
<feature type="transmembrane region" description="Helical" evidence="1">
    <location>
        <begin position="41"/>
        <end position="65"/>
    </location>
</feature>
<evidence type="ECO:0000313" key="3">
    <source>
        <dbReference type="EMBL" id="HIU39599.1"/>
    </source>
</evidence>
<dbReference type="Pfam" id="PF03372">
    <property type="entry name" value="Exo_endo_phos"/>
    <property type="match status" value="1"/>
</dbReference>
<dbReference type="EMBL" id="DVMS01000225">
    <property type="protein sequence ID" value="HIU39599.1"/>
    <property type="molecule type" value="Genomic_DNA"/>
</dbReference>
<name>A0A9D1IPL0_9BACT</name>
<dbReference type="InterPro" id="IPR005135">
    <property type="entry name" value="Endo/exonuclease/phosphatase"/>
</dbReference>
<evidence type="ECO:0000259" key="2">
    <source>
        <dbReference type="Pfam" id="PF03372"/>
    </source>
</evidence>
<accession>A0A9D1IPL0</accession>
<dbReference type="Proteomes" id="UP000824076">
    <property type="component" value="Unassembled WGS sequence"/>
</dbReference>